<gene>
    <name evidence="2" type="ORF">PFISCL1PPCAC_21058</name>
</gene>
<sequence>SISMSDSKVEKAKAVDEKVEDPSTFRVRIENVEQLTYEGVLSETKRVNGFPWKLLIYRSEDELITRVLCRMTEESVVWRCAAKGTVTLVNHLDEARSRIKAFSERVKEGNDCFDVDLCDWDDLTNERNNFIRADAAIVQVVLNVGGMSGERFRKRETFDFLSPSKISDVILIVEGTKLHVSRQILARHSS</sequence>
<dbReference type="AlphaFoldDB" id="A0AAV5WBY4"/>
<dbReference type="Gene3D" id="2.60.210.10">
    <property type="entry name" value="Apoptosis, Tumor Necrosis Factor Receptor Associated Protein 2, Chain A"/>
    <property type="match status" value="1"/>
</dbReference>
<reference evidence="2" key="1">
    <citation type="submission" date="2023-10" db="EMBL/GenBank/DDBJ databases">
        <title>Genome assembly of Pristionchus species.</title>
        <authorList>
            <person name="Yoshida K."/>
            <person name="Sommer R.J."/>
        </authorList>
    </citation>
    <scope>NUCLEOTIDE SEQUENCE</scope>
    <source>
        <strain evidence="2">RS5133</strain>
    </source>
</reference>
<dbReference type="EMBL" id="BTSY01000005">
    <property type="protein sequence ID" value="GMT29761.1"/>
    <property type="molecule type" value="Genomic_DNA"/>
</dbReference>
<evidence type="ECO:0000313" key="2">
    <source>
        <dbReference type="EMBL" id="GMT29761.1"/>
    </source>
</evidence>
<accession>A0AAV5WBY4</accession>
<feature type="domain" description="BTB" evidence="1">
    <location>
        <begin position="167"/>
        <end position="190"/>
    </location>
</feature>
<dbReference type="Proteomes" id="UP001432322">
    <property type="component" value="Unassembled WGS sequence"/>
</dbReference>
<dbReference type="PANTHER" id="PTHR47022">
    <property type="entry name" value="BTB AND MATH DOMAIN-CONTAINING PROTEIN 36-RELATED"/>
    <property type="match status" value="1"/>
</dbReference>
<evidence type="ECO:0000313" key="3">
    <source>
        <dbReference type="Proteomes" id="UP001432322"/>
    </source>
</evidence>
<dbReference type="InterPro" id="IPR002083">
    <property type="entry name" value="MATH/TRAF_dom"/>
</dbReference>
<dbReference type="Pfam" id="PF00917">
    <property type="entry name" value="MATH"/>
    <property type="match status" value="1"/>
</dbReference>
<evidence type="ECO:0000259" key="1">
    <source>
        <dbReference type="PROSITE" id="PS50097"/>
    </source>
</evidence>
<feature type="non-terminal residue" evidence="2">
    <location>
        <position position="1"/>
    </location>
</feature>
<dbReference type="PROSITE" id="PS50097">
    <property type="entry name" value="BTB"/>
    <property type="match status" value="1"/>
</dbReference>
<feature type="non-terminal residue" evidence="2">
    <location>
        <position position="190"/>
    </location>
</feature>
<comment type="caution">
    <text evidence="2">The sequence shown here is derived from an EMBL/GenBank/DDBJ whole genome shotgun (WGS) entry which is preliminary data.</text>
</comment>
<keyword evidence="3" id="KW-1185">Reference proteome</keyword>
<proteinExistence type="predicted"/>
<protein>
    <recommendedName>
        <fullName evidence="1">BTB domain-containing protein</fullName>
    </recommendedName>
</protein>
<dbReference type="InterPro" id="IPR000210">
    <property type="entry name" value="BTB/POZ_dom"/>
</dbReference>
<dbReference type="PANTHER" id="PTHR47022:SF1">
    <property type="entry name" value="BTB AND MATH DOMAIN-CONTAINING PROTEIN 36-RELATED"/>
    <property type="match status" value="1"/>
</dbReference>
<dbReference type="InterPro" id="IPR008974">
    <property type="entry name" value="TRAF-like"/>
</dbReference>
<name>A0AAV5WBY4_9BILA</name>
<organism evidence="2 3">
    <name type="scientific">Pristionchus fissidentatus</name>
    <dbReference type="NCBI Taxonomy" id="1538716"/>
    <lineage>
        <taxon>Eukaryota</taxon>
        <taxon>Metazoa</taxon>
        <taxon>Ecdysozoa</taxon>
        <taxon>Nematoda</taxon>
        <taxon>Chromadorea</taxon>
        <taxon>Rhabditida</taxon>
        <taxon>Rhabditina</taxon>
        <taxon>Diplogasteromorpha</taxon>
        <taxon>Diplogasteroidea</taxon>
        <taxon>Neodiplogasteridae</taxon>
        <taxon>Pristionchus</taxon>
    </lineage>
</organism>
<dbReference type="SUPFAM" id="SSF49599">
    <property type="entry name" value="TRAF domain-like"/>
    <property type="match status" value="1"/>
</dbReference>